<evidence type="ECO:0000256" key="4">
    <source>
        <dbReference type="ARBA" id="ARBA00022889"/>
    </source>
</evidence>
<evidence type="ECO:0000256" key="9">
    <source>
        <dbReference type="SAM" id="SignalP"/>
    </source>
</evidence>
<keyword evidence="2 8" id="KW-0812">Transmembrane</keyword>
<dbReference type="Pfam" id="PF07679">
    <property type="entry name" value="I-set"/>
    <property type="match status" value="1"/>
</dbReference>
<evidence type="ECO:0000256" key="6">
    <source>
        <dbReference type="ARBA" id="ARBA00023136"/>
    </source>
</evidence>
<evidence type="ECO:0000256" key="5">
    <source>
        <dbReference type="ARBA" id="ARBA00022989"/>
    </source>
</evidence>
<evidence type="ECO:0000256" key="3">
    <source>
        <dbReference type="ARBA" id="ARBA00022737"/>
    </source>
</evidence>
<feature type="chain" id="PRO_5036490846" description="Ig-like domain-containing protein" evidence="9">
    <location>
        <begin position="21"/>
        <end position="730"/>
    </location>
</feature>
<dbReference type="InterPro" id="IPR013098">
    <property type="entry name" value="Ig_I-set"/>
</dbReference>
<evidence type="ECO:0000256" key="8">
    <source>
        <dbReference type="SAM" id="Phobius"/>
    </source>
</evidence>
<keyword evidence="4" id="KW-0130">Cell adhesion</keyword>
<dbReference type="Pfam" id="PF13882">
    <property type="entry name" value="Bravo_FIGEY"/>
    <property type="match status" value="1"/>
</dbReference>
<dbReference type="PANTHER" id="PTHR44170:SF6">
    <property type="entry name" value="CONTACTIN"/>
    <property type="match status" value="1"/>
</dbReference>
<dbReference type="EnsemblMetazoa" id="G4935.11">
    <property type="protein sequence ID" value="G4935.11:cds"/>
    <property type="gene ID" value="G4935"/>
</dbReference>
<feature type="signal peptide" evidence="9">
    <location>
        <begin position="1"/>
        <end position="20"/>
    </location>
</feature>
<evidence type="ECO:0000313" key="11">
    <source>
        <dbReference type="EnsemblMetazoa" id="G4935.11:cds"/>
    </source>
</evidence>
<dbReference type="GO" id="GO:0030424">
    <property type="term" value="C:axon"/>
    <property type="evidence" value="ECO:0007669"/>
    <property type="project" value="TreeGrafter"/>
</dbReference>
<evidence type="ECO:0000313" key="12">
    <source>
        <dbReference type="Proteomes" id="UP000005408"/>
    </source>
</evidence>
<protein>
    <recommendedName>
        <fullName evidence="10">Ig-like domain-containing protein</fullName>
    </recommendedName>
</protein>
<accession>A0A8W8NE56</accession>
<keyword evidence="3" id="KW-0677">Repeat</keyword>
<keyword evidence="5 8" id="KW-1133">Transmembrane helix</keyword>
<dbReference type="GO" id="GO:0098609">
    <property type="term" value="P:cell-cell adhesion"/>
    <property type="evidence" value="ECO:0007669"/>
    <property type="project" value="TreeGrafter"/>
</dbReference>
<feature type="domain" description="Ig-like" evidence="10">
    <location>
        <begin position="228"/>
        <end position="303"/>
    </location>
</feature>
<feature type="domain" description="Ig-like" evidence="10">
    <location>
        <begin position="27"/>
        <end position="111"/>
    </location>
</feature>
<evidence type="ECO:0000256" key="2">
    <source>
        <dbReference type="ARBA" id="ARBA00022692"/>
    </source>
</evidence>
<dbReference type="PROSITE" id="PS50835">
    <property type="entry name" value="IG_LIKE"/>
    <property type="match status" value="3"/>
</dbReference>
<dbReference type="AlphaFoldDB" id="A0A8W8NE56"/>
<evidence type="ECO:0000256" key="1">
    <source>
        <dbReference type="ARBA" id="ARBA00004479"/>
    </source>
</evidence>
<dbReference type="Proteomes" id="UP000005408">
    <property type="component" value="Unassembled WGS sequence"/>
</dbReference>
<dbReference type="InterPro" id="IPR003598">
    <property type="entry name" value="Ig_sub2"/>
</dbReference>
<sequence>MDWRLCLVLLLTALTCVVRGQDDQMPPKMISTFNNEYYYPRDSILTEATINCKAQNGQIKYVWKRNGVVVPNSQFVSIDGSTGTLKFVKMQNADYGTYQCFATNDYGTSLSKPFKVKESRLGSFPAGDPEEVRCKEFEHCKIQCRDKPTCLPDSQCRVEWKIGEGTKTNVEINKRVGVDGNGDLHFLWTNTNDWNKLQYRCGVWQEQRKMLVVGSETTLRIEASTTVPEREPISVYKENGKAMYGGKGVLRCMFSGYPAPDVEWISPTKEVIKDTNDKYAISDFGRVLTILQAEPEYEGFYICKGKGKVESGPQRVFFNVTSAPILTGVNQMRDEIVPVGKKATFYCKAESLPNEEPPTFPIWKKNGVDLVIDGGKYIISENSKVLEVTDVQKGSDTGAYQCMSENSEGVLLKEAILKVIDPITIRERPLGSYKIVPGDVLNLAVVADTDPSLALQYKWIFTDRQGNEKEIESNEYWKISWPNNNNLTIDVRQVTDPGVVFSLTGDYKLKIYHNYDQKIINVTIETDIITTVAPQSPIVQQANLNFIIYIAVAVVFLIIVIIVVFCLVRRNQGGVYSVDKKEVAAGHDPEKELLEHGFQDLSRADDDRIPNYPVYDYEDEKNIIDDDDDSLGEYEGDLELNKFNEDGSFIGLYANKKDKKTPKSEYFQEEVNGGADNRWTVTTHPPPAANLAALTGVTIVLLCLSIPLPGVCVQLSSYARPTTEGDPRLS</sequence>
<dbReference type="InterPro" id="IPR007110">
    <property type="entry name" value="Ig-like_dom"/>
</dbReference>
<organism evidence="11 12">
    <name type="scientific">Magallana gigas</name>
    <name type="common">Pacific oyster</name>
    <name type="synonym">Crassostrea gigas</name>
    <dbReference type="NCBI Taxonomy" id="29159"/>
    <lineage>
        <taxon>Eukaryota</taxon>
        <taxon>Metazoa</taxon>
        <taxon>Spiralia</taxon>
        <taxon>Lophotrochozoa</taxon>
        <taxon>Mollusca</taxon>
        <taxon>Bivalvia</taxon>
        <taxon>Autobranchia</taxon>
        <taxon>Pteriomorphia</taxon>
        <taxon>Ostreida</taxon>
        <taxon>Ostreoidea</taxon>
        <taxon>Ostreidae</taxon>
        <taxon>Magallana</taxon>
    </lineage>
</organism>
<feature type="transmembrane region" description="Helical" evidence="8">
    <location>
        <begin position="546"/>
        <end position="568"/>
    </location>
</feature>
<evidence type="ECO:0000259" key="10">
    <source>
        <dbReference type="PROSITE" id="PS50835"/>
    </source>
</evidence>
<dbReference type="SMART" id="SM00408">
    <property type="entry name" value="IGc2"/>
    <property type="match status" value="3"/>
</dbReference>
<dbReference type="GO" id="GO:0005886">
    <property type="term" value="C:plasma membrane"/>
    <property type="evidence" value="ECO:0007669"/>
    <property type="project" value="TreeGrafter"/>
</dbReference>
<dbReference type="InterPro" id="IPR003599">
    <property type="entry name" value="Ig_sub"/>
</dbReference>
<dbReference type="Pfam" id="PF13927">
    <property type="entry name" value="Ig_3"/>
    <property type="match status" value="1"/>
</dbReference>
<keyword evidence="12" id="KW-1185">Reference proteome</keyword>
<dbReference type="InterPro" id="IPR036179">
    <property type="entry name" value="Ig-like_dom_sf"/>
</dbReference>
<dbReference type="SMART" id="SM00409">
    <property type="entry name" value="IG"/>
    <property type="match status" value="3"/>
</dbReference>
<dbReference type="SUPFAM" id="SSF48726">
    <property type="entry name" value="Immunoglobulin"/>
    <property type="match status" value="3"/>
</dbReference>
<dbReference type="PANTHER" id="PTHR44170">
    <property type="entry name" value="PROTEIN SIDEKICK"/>
    <property type="match status" value="1"/>
</dbReference>
<feature type="domain" description="Ig-like" evidence="10">
    <location>
        <begin position="324"/>
        <end position="418"/>
    </location>
</feature>
<proteinExistence type="predicted"/>
<keyword evidence="6 8" id="KW-0472">Membrane</keyword>
<evidence type="ECO:0000256" key="7">
    <source>
        <dbReference type="ARBA" id="ARBA00023157"/>
    </source>
</evidence>
<dbReference type="GO" id="GO:0007411">
    <property type="term" value="P:axon guidance"/>
    <property type="evidence" value="ECO:0007669"/>
    <property type="project" value="TreeGrafter"/>
</dbReference>
<dbReference type="Gene3D" id="2.60.40.10">
    <property type="entry name" value="Immunoglobulins"/>
    <property type="match status" value="3"/>
</dbReference>
<comment type="subcellular location">
    <subcellularLocation>
        <location evidence="1">Membrane</location>
        <topology evidence="1">Single-pass type I membrane protein</topology>
    </subcellularLocation>
</comment>
<dbReference type="InterPro" id="IPR026966">
    <property type="entry name" value="Neurofascin/L1/NrCAM_C"/>
</dbReference>
<keyword evidence="9" id="KW-0732">Signal</keyword>
<reference evidence="11" key="1">
    <citation type="submission" date="2022-08" db="UniProtKB">
        <authorList>
            <consortium name="EnsemblMetazoa"/>
        </authorList>
    </citation>
    <scope>IDENTIFICATION</scope>
    <source>
        <strain evidence="11">05x7-T-G4-1.051#20</strain>
    </source>
</reference>
<name>A0A8W8NE56_MAGGI</name>
<keyword evidence="7" id="KW-1015">Disulfide bond</keyword>
<dbReference type="InterPro" id="IPR013783">
    <property type="entry name" value="Ig-like_fold"/>
</dbReference>